<dbReference type="HOGENOM" id="CLU_2475776_0_0_1"/>
<dbReference type="EMBL" id="ANIZ01003139">
    <property type="protein sequence ID" value="ETI35460.1"/>
    <property type="molecule type" value="Genomic_DNA"/>
</dbReference>
<gene>
    <name evidence="1" type="ORF">F443_18201</name>
</gene>
<evidence type="ECO:0000313" key="2">
    <source>
        <dbReference type="Proteomes" id="UP000018721"/>
    </source>
</evidence>
<proteinExistence type="predicted"/>
<protein>
    <submittedName>
        <fullName evidence="1">Uncharacterized protein</fullName>
    </submittedName>
</protein>
<dbReference type="AlphaFoldDB" id="V9E8R1"/>
<name>V9E8R1_PHYNI</name>
<accession>V9E8R1</accession>
<keyword evidence="2" id="KW-1185">Reference proteome</keyword>
<sequence>CAALSNSLHTSEVTVLLTQLAEASTKASENASVAAARLLLSLKLPSQGKKRHVVACRPWRGLLLWRIVRLRPRTLRCCDQVTTLAQRV</sequence>
<feature type="non-terminal residue" evidence="1">
    <location>
        <position position="1"/>
    </location>
</feature>
<dbReference type="Proteomes" id="UP000018721">
    <property type="component" value="Unassembled WGS sequence"/>
</dbReference>
<organism evidence="1 2">
    <name type="scientific">Phytophthora nicotianae P1569</name>
    <dbReference type="NCBI Taxonomy" id="1317065"/>
    <lineage>
        <taxon>Eukaryota</taxon>
        <taxon>Sar</taxon>
        <taxon>Stramenopiles</taxon>
        <taxon>Oomycota</taxon>
        <taxon>Peronosporomycetes</taxon>
        <taxon>Peronosporales</taxon>
        <taxon>Peronosporaceae</taxon>
        <taxon>Phytophthora</taxon>
    </lineage>
</organism>
<reference evidence="1 2" key="1">
    <citation type="submission" date="2013-11" db="EMBL/GenBank/DDBJ databases">
        <title>The Genome Sequence of Phytophthora parasitica P1569.</title>
        <authorList>
            <consortium name="The Broad Institute Genomics Platform"/>
            <person name="Russ C."/>
            <person name="Tyler B."/>
            <person name="Panabieres F."/>
            <person name="Shan W."/>
            <person name="Tripathy S."/>
            <person name="Grunwald N."/>
            <person name="Machado M."/>
            <person name="Johnson C.S."/>
            <person name="Arredondo F."/>
            <person name="Hong C."/>
            <person name="Coffey M."/>
            <person name="Young S.K."/>
            <person name="Zeng Q."/>
            <person name="Gargeya S."/>
            <person name="Fitzgerald M."/>
            <person name="Abouelleil A."/>
            <person name="Alvarado L."/>
            <person name="Chapman S.B."/>
            <person name="Gainer-Dewar J."/>
            <person name="Goldberg J."/>
            <person name="Griggs A."/>
            <person name="Gujja S."/>
            <person name="Hansen M."/>
            <person name="Howarth C."/>
            <person name="Imamovic A."/>
            <person name="Ireland A."/>
            <person name="Larimer J."/>
            <person name="McCowan C."/>
            <person name="Murphy C."/>
            <person name="Pearson M."/>
            <person name="Poon T.W."/>
            <person name="Priest M."/>
            <person name="Roberts A."/>
            <person name="Saif S."/>
            <person name="Shea T."/>
            <person name="Sykes S."/>
            <person name="Wortman J."/>
            <person name="Nusbaum C."/>
            <person name="Birren B."/>
        </authorList>
    </citation>
    <scope>NUCLEOTIDE SEQUENCE [LARGE SCALE GENOMIC DNA]</scope>
    <source>
        <strain evidence="1 2">P1569</strain>
    </source>
</reference>
<comment type="caution">
    <text evidence="1">The sequence shown here is derived from an EMBL/GenBank/DDBJ whole genome shotgun (WGS) entry which is preliminary data.</text>
</comment>
<evidence type="ECO:0000313" key="1">
    <source>
        <dbReference type="EMBL" id="ETI35460.1"/>
    </source>
</evidence>